<evidence type="ECO:0000313" key="5">
    <source>
        <dbReference type="Proteomes" id="UP000528457"/>
    </source>
</evidence>
<keyword evidence="1 3" id="KW-0732">Signal</keyword>
<evidence type="ECO:0000256" key="2">
    <source>
        <dbReference type="SAM" id="MobiDB-lite"/>
    </source>
</evidence>
<evidence type="ECO:0000313" key="4">
    <source>
        <dbReference type="EMBL" id="MBB6520409.1"/>
    </source>
</evidence>
<dbReference type="AlphaFoldDB" id="A0A7X0JRF7"/>
<sequence>MRTVFGLLPLLCSVSVFANSNIDTVCDHAELSVKRSDCLALVDFYHSFNVRNIDRQNTWGQPKVNLWKGIVTSNDRVVEIKLDKQHVSSDSFEGDVWLEGKFKDSFKQLTALEKLDVSGATHEAPIPDFWEAFPHLEWLTLTAGKVETINTFPPSLKELKSIKVLQLGNLKIRDKLPSNWNDFSTLEVLRLNNNLFYGEVDNSIVDLKKLTKLNLSFNPYLWGEFPFEILKNNVVPDVHLVESSFWGKIPDYVLNTTVPLGKSTLVVLDHNHFSNALNNPIHLFLENNGYYFVDMSDQTLAANQENHPASITLKHNNKGNAVLAPKIKGQQSRIFIVPDEGYKVTSVSGCSGQLEKNIFSISDGQTKCNVDIVFSPCDGKSCVVDFGRTNSVPNVKVESPFQGKKLSGVVQLRGWFLLTDWDQVFNNNFPHGEKTRFSIRIDDRERIYFQGLDARSDVTEAMNYTLSEGERELGWSVPIYTGDLENGQHNLKLFNSIGVQLADIDFTVFNPKIAGKVQYISGVEKSAIVPNFPIPGHSSEIAFNVAEQSFTVVNQFDSSGKSVRSEERHFSDESERYSDSKLRQKSSKYGDRSAAQIENPSSARIYSGVQNMRGWFIAQRDQSPALGEFGLQDKKFSIDSGSEESNVSRNLTFHKRKDVNATFSVSGDFGWSFLWYSGSLKNGWYKADLSALENVIYQTRFVLQEVEFLSFTPVNEFGDQIYVHSYGDEVVVDDFPEVGSDVTLRFDPAGQNFVIVDQHIH</sequence>
<feature type="chain" id="PRO_5030987267" evidence="3">
    <location>
        <begin position="19"/>
        <end position="761"/>
    </location>
</feature>
<evidence type="ECO:0000256" key="1">
    <source>
        <dbReference type="ARBA" id="ARBA00022729"/>
    </source>
</evidence>
<proteinExistence type="predicted"/>
<dbReference type="Gene3D" id="3.80.10.10">
    <property type="entry name" value="Ribonuclease Inhibitor"/>
    <property type="match status" value="1"/>
</dbReference>
<dbReference type="InterPro" id="IPR032675">
    <property type="entry name" value="LRR_dom_sf"/>
</dbReference>
<dbReference type="GO" id="GO:0030313">
    <property type="term" value="C:cell envelope"/>
    <property type="evidence" value="ECO:0007669"/>
    <property type="project" value="UniProtKB-SubCell"/>
</dbReference>
<dbReference type="InParanoid" id="A0A7X0JRF7"/>
<dbReference type="SUPFAM" id="SSF52058">
    <property type="entry name" value="L domain-like"/>
    <property type="match status" value="1"/>
</dbReference>
<dbReference type="RefSeq" id="WP_166851352.1">
    <property type="nucleotide sequence ID" value="NZ_JAAONY010000001.1"/>
</dbReference>
<dbReference type="PANTHER" id="PTHR48060">
    <property type="entry name" value="DNA DAMAGE-REPAIR/TOLERATION PROTEIN DRT100"/>
    <property type="match status" value="1"/>
</dbReference>
<evidence type="ECO:0000256" key="3">
    <source>
        <dbReference type="SAM" id="SignalP"/>
    </source>
</evidence>
<feature type="region of interest" description="Disordered" evidence="2">
    <location>
        <begin position="563"/>
        <end position="594"/>
    </location>
</feature>
<comment type="caution">
    <text evidence="4">The sequence shown here is derived from an EMBL/GenBank/DDBJ whole genome shotgun (WGS) entry which is preliminary data.</text>
</comment>
<accession>A0A7X0JRF7</accession>
<feature type="compositionally biased region" description="Basic and acidic residues" evidence="2">
    <location>
        <begin position="563"/>
        <end position="582"/>
    </location>
</feature>
<keyword evidence="5" id="KW-1185">Reference proteome</keyword>
<feature type="signal peptide" evidence="3">
    <location>
        <begin position="1"/>
        <end position="18"/>
    </location>
</feature>
<gene>
    <name evidence="4" type="ORF">HNR48_000687</name>
</gene>
<dbReference type="PANTHER" id="PTHR48060:SF21">
    <property type="entry name" value="L DOMAIN-LIKE PROTEIN"/>
    <property type="match status" value="1"/>
</dbReference>
<dbReference type="InterPro" id="IPR053211">
    <property type="entry name" value="DNA_repair-toleration"/>
</dbReference>
<organism evidence="4 5">
    <name type="scientific">Pseudoteredinibacter isoporae</name>
    <dbReference type="NCBI Taxonomy" id="570281"/>
    <lineage>
        <taxon>Bacteria</taxon>
        <taxon>Pseudomonadati</taxon>
        <taxon>Pseudomonadota</taxon>
        <taxon>Gammaproteobacteria</taxon>
        <taxon>Cellvibrionales</taxon>
        <taxon>Cellvibrionaceae</taxon>
        <taxon>Pseudoteredinibacter</taxon>
    </lineage>
</organism>
<reference evidence="4 5" key="1">
    <citation type="submission" date="2020-08" db="EMBL/GenBank/DDBJ databases">
        <title>Genomic Encyclopedia of Type Strains, Phase IV (KMG-IV): sequencing the most valuable type-strain genomes for metagenomic binning, comparative biology and taxonomic classification.</title>
        <authorList>
            <person name="Goeker M."/>
        </authorList>
    </citation>
    <scope>NUCLEOTIDE SEQUENCE [LARGE SCALE GENOMIC DNA]</scope>
    <source>
        <strain evidence="4 5">DSM 22368</strain>
    </source>
</reference>
<dbReference type="EMBL" id="JACHHT010000001">
    <property type="protein sequence ID" value="MBB6520409.1"/>
    <property type="molecule type" value="Genomic_DNA"/>
</dbReference>
<name>A0A7X0JRF7_9GAMM</name>
<dbReference type="Proteomes" id="UP000528457">
    <property type="component" value="Unassembled WGS sequence"/>
</dbReference>
<protein>
    <submittedName>
        <fullName evidence="4">Uncharacterized protein</fullName>
    </submittedName>
</protein>